<organism evidence="1 3">
    <name type="scientific">Cedecea neteri</name>
    <dbReference type="NCBI Taxonomy" id="158822"/>
    <lineage>
        <taxon>Bacteria</taxon>
        <taxon>Pseudomonadati</taxon>
        <taxon>Pseudomonadota</taxon>
        <taxon>Gammaproteobacteria</taxon>
        <taxon>Enterobacterales</taxon>
        <taxon>Enterobacteriaceae</taxon>
        <taxon>Cedecea</taxon>
    </lineage>
</organism>
<accession>A0A291DUT6</accession>
<dbReference type="EMBL" id="UAVU01000008">
    <property type="protein sequence ID" value="SQC91411.1"/>
    <property type="molecule type" value="Genomic_DNA"/>
</dbReference>
<proteinExistence type="predicted"/>
<dbReference type="EMBL" id="CP023525">
    <property type="protein sequence ID" value="ATF91338.1"/>
    <property type="molecule type" value="Genomic_DNA"/>
</dbReference>
<evidence type="ECO:0000313" key="2">
    <source>
        <dbReference type="EMBL" id="SQC91411.1"/>
    </source>
</evidence>
<evidence type="ECO:0000313" key="1">
    <source>
        <dbReference type="EMBL" id="ATF91338.1"/>
    </source>
</evidence>
<dbReference type="AlphaFoldDB" id="A0A291DUT6"/>
<protein>
    <submittedName>
        <fullName evidence="1">Uncharacterized protein</fullName>
    </submittedName>
</protein>
<evidence type="ECO:0000313" key="4">
    <source>
        <dbReference type="Proteomes" id="UP000251197"/>
    </source>
</evidence>
<gene>
    <name evidence="1" type="ORF">CO704_04165</name>
    <name evidence="2" type="ORF">NCTC12120_04568</name>
</gene>
<reference evidence="1 3" key="1">
    <citation type="submission" date="2017-09" db="EMBL/GenBank/DDBJ databases">
        <title>FDA dAtabase for Regulatory Grade micrObial Sequences (FDA-ARGOS): Supporting development and validation of Infectious Disease Dx tests.</title>
        <authorList>
            <person name="Minogue T."/>
            <person name="Wolcott M."/>
            <person name="Wasieloski L."/>
            <person name="Aguilar W."/>
            <person name="Moore D."/>
            <person name="Tallon L."/>
            <person name="Sadzewicz L."/>
            <person name="Ott S."/>
            <person name="Zhao X."/>
            <person name="Nagaraj S."/>
            <person name="Vavikolanu K."/>
            <person name="Aluvathingal J."/>
            <person name="Nadendla S."/>
            <person name="Sichtig H."/>
        </authorList>
    </citation>
    <scope>NUCLEOTIDE SEQUENCE [LARGE SCALE GENOMIC DNA]</scope>
    <source>
        <strain evidence="1 3">FDAARGOS_392</strain>
    </source>
</reference>
<sequence>MSKILDLTFEVIKQNIKAQNSAGCRTNGTSTCCSTYCTAKNCRGIESEPEHGSSMDAWDQYLQMNAGVLQY</sequence>
<name>A0A291DUT6_9ENTR</name>
<dbReference type="Proteomes" id="UP000251197">
    <property type="component" value="Unassembled WGS sequence"/>
</dbReference>
<evidence type="ECO:0000313" key="3">
    <source>
        <dbReference type="Proteomes" id="UP000217979"/>
    </source>
</evidence>
<dbReference type="Proteomes" id="UP000217979">
    <property type="component" value="Chromosome"/>
</dbReference>
<reference evidence="2 4" key="2">
    <citation type="submission" date="2018-06" db="EMBL/GenBank/DDBJ databases">
        <authorList>
            <consortium name="Pathogen Informatics"/>
            <person name="Doyle S."/>
        </authorList>
    </citation>
    <scope>NUCLEOTIDE SEQUENCE [LARGE SCALE GENOMIC DNA]</scope>
    <source>
        <strain evidence="2 4">NCTC12120</strain>
    </source>
</reference>
<dbReference type="RefSeq" id="WP_072279189.1">
    <property type="nucleotide sequence ID" value="NZ_CP023525.1"/>
</dbReference>